<dbReference type="GO" id="GO:0016989">
    <property type="term" value="F:sigma factor antagonist activity"/>
    <property type="evidence" value="ECO:0007669"/>
    <property type="project" value="TreeGrafter"/>
</dbReference>
<dbReference type="STRING" id="762903.Pedsa_3466"/>
<dbReference type="EMBL" id="CP002545">
    <property type="protein sequence ID" value="ADY53999.1"/>
    <property type="molecule type" value="Genomic_DNA"/>
</dbReference>
<feature type="domain" description="FecR protein" evidence="2">
    <location>
        <begin position="116"/>
        <end position="204"/>
    </location>
</feature>
<gene>
    <name evidence="4" type="ordered locus">Pedsa_3466</name>
</gene>
<dbReference type="Gene3D" id="3.55.50.30">
    <property type="match status" value="1"/>
</dbReference>
<evidence type="ECO:0000256" key="1">
    <source>
        <dbReference type="SAM" id="Phobius"/>
    </source>
</evidence>
<evidence type="ECO:0000259" key="3">
    <source>
        <dbReference type="Pfam" id="PF16344"/>
    </source>
</evidence>
<keyword evidence="1" id="KW-0472">Membrane</keyword>
<feature type="domain" description="Protein FecR C-terminal" evidence="3">
    <location>
        <begin position="247"/>
        <end position="309"/>
    </location>
</feature>
<dbReference type="HOGENOM" id="CLU_050192_2_2_10"/>
<keyword evidence="1" id="KW-0812">Transmembrane</keyword>
<evidence type="ECO:0000259" key="2">
    <source>
        <dbReference type="Pfam" id="PF04773"/>
    </source>
</evidence>
<dbReference type="RefSeq" id="WP_013634482.1">
    <property type="nucleotide sequence ID" value="NC_015177.1"/>
</dbReference>
<dbReference type="Gene3D" id="2.60.120.1440">
    <property type="match status" value="1"/>
</dbReference>
<evidence type="ECO:0000313" key="5">
    <source>
        <dbReference type="Proteomes" id="UP000000310"/>
    </source>
</evidence>
<dbReference type="eggNOG" id="COG3712">
    <property type="taxonomic scope" value="Bacteria"/>
</dbReference>
<keyword evidence="1" id="KW-1133">Transmembrane helix</keyword>
<dbReference type="PIRSF" id="PIRSF018266">
    <property type="entry name" value="FecR"/>
    <property type="match status" value="1"/>
</dbReference>
<feature type="transmembrane region" description="Helical" evidence="1">
    <location>
        <begin position="83"/>
        <end position="104"/>
    </location>
</feature>
<accession>F0SE77</accession>
<dbReference type="InterPro" id="IPR032508">
    <property type="entry name" value="FecR_C"/>
</dbReference>
<sequence length="317" mass="36346">MTDELLIKYLLKETSADEQRLVEQWLLDSEANRKQFDEIRFLWERSADLLKNEALPDEEEAWERFKKKREAQPTVKKMPSGHIFQWIAAASVILITGITLWLFLSKDLGTRNIMTKNEVISQTLSDGSSLTINKNTQLSFSSSKSRRIVKLSKGEVFFNVAPDKNKPFIIELGNTAKVTVVGTSFNIKYRNGLSEVIVETGLVKVTKNNQELNLHPGEKVEFASQDSTLTVSKNTDNLYKYFRNKEFIIDNIALQKVVDVLSEAYSTKITLADKSLENLKLNVKFKEEPLDKILKVIAETFGLRLEKNKEGYILYKR</sequence>
<evidence type="ECO:0000313" key="4">
    <source>
        <dbReference type="EMBL" id="ADY53999.1"/>
    </source>
</evidence>
<name>F0SE77_PSESL</name>
<keyword evidence="5" id="KW-1185">Reference proteome</keyword>
<dbReference type="InterPro" id="IPR006860">
    <property type="entry name" value="FecR"/>
</dbReference>
<proteinExistence type="predicted"/>
<dbReference type="Pfam" id="PF04773">
    <property type="entry name" value="FecR"/>
    <property type="match status" value="1"/>
</dbReference>
<dbReference type="OrthoDB" id="1452822at2"/>
<dbReference type="PANTHER" id="PTHR30273">
    <property type="entry name" value="PERIPLASMIC SIGNAL SENSOR AND SIGMA FACTOR ACTIVATOR FECR-RELATED"/>
    <property type="match status" value="1"/>
</dbReference>
<dbReference type="Proteomes" id="UP000000310">
    <property type="component" value="Chromosome"/>
</dbReference>
<reference evidence="5" key="2">
    <citation type="submission" date="2011-02" db="EMBL/GenBank/DDBJ databases">
        <title>The complete genome of Pedobacter saltans DSM 12145.</title>
        <authorList>
            <consortium name="US DOE Joint Genome Institute (JGI-PGF)"/>
            <person name="Lucas S."/>
            <person name="Copeland A."/>
            <person name="Lapidus A."/>
            <person name="Bruce D."/>
            <person name="Goodwin L."/>
            <person name="Pitluck S."/>
            <person name="Kyrpides N."/>
            <person name="Mavromatis K."/>
            <person name="Pagani I."/>
            <person name="Ivanova N."/>
            <person name="Ovchinnikova G."/>
            <person name="Lu M."/>
            <person name="Detter J.C."/>
            <person name="Han C."/>
            <person name="Land M."/>
            <person name="Hauser L."/>
            <person name="Markowitz V."/>
            <person name="Cheng J.-F."/>
            <person name="Hugenholtz P."/>
            <person name="Woyke T."/>
            <person name="Wu D."/>
            <person name="Tindall B."/>
            <person name="Pomrenke H.G."/>
            <person name="Brambilla E."/>
            <person name="Klenk H.-P."/>
            <person name="Eisen J.A."/>
        </authorList>
    </citation>
    <scope>NUCLEOTIDE SEQUENCE [LARGE SCALE GENOMIC DNA]</scope>
    <source>
        <strain evidence="5">ATCC 51119 / DSM 12145 / JCM 21818 / LMG 10337 / NBRC 100064 / NCIMB 13643</strain>
    </source>
</reference>
<dbReference type="InterPro" id="IPR012373">
    <property type="entry name" value="Ferrdict_sens_TM"/>
</dbReference>
<dbReference type="AlphaFoldDB" id="F0SE77"/>
<dbReference type="KEGG" id="psn:Pedsa_3466"/>
<organism evidence="4 5">
    <name type="scientific">Pseudopedobacter saltans (strain ATCC 51119 / DSM 12145 / JCM 21818 / CCUG 39354 / LMG 10337 / NBRC 100064 / NCIMB 13643)</name>
    <name type="common">Pedobacter saltans</name>
    <dbReference type="NCBI Taxonomy" id="762903"/>
    <lineage>
        <taxon>Bacteria</taxon>
        <taxon>Pseudomonadati</taxon>
        <taxon>Bacteroidota</taxon>
        <taxon>Sphingobacteriia</taxon>
        <taxon>Sphingobacteriales</taxon>
        <taxon>Sphingobacteriaceae</taxon>
        <taxon>Pseudopedobacter</taxon>
    </lineage>
</organism>
<reference evidence="4 5" key="1">
    <citation type="journal article" date="2011" name="Stand. Genomic Sci.">
        <title>Complete genome sequence of the gliding, heparinolytic Pedobacter saltans type strain (113).</title>
        <authorList>
            <person name="Liolios K."/>
            <person name="Sikorski J."/>
            <person name="Lu M."/>
            <person name="Nolan M."/>
            <person name="Lapidus A."/>
            <person name="Lucas S."/>
            <person name="Hammon N."/>
            <person name="Deshpande S."/>
            <person name="Cheng J.F."/>
            <person name="Tapia R."/>
            <person name="Han C."/>
            <person name="Goodwin L."/>
            <person name="Pitluck S."/>
            <person name="Huntemann M."/>
            <person name="Ivanova N."/>
            <person name="Pagani I."/>
            <person name="Mavromatis K."/>
            <person name="Ovchinikova G."/>
            <person name="Pati A."/>
            <person name="Chen A."/>
            <person name="Palaniappan K."/>
            <person name="Land M."/>
            <person name="Hauser L."/>
            <person name="Brambilla E.M."/>
            <person name="Kotsyurbenko O."/>
            <person name="Rohde M."/>
            <person name="Tindall B.J."/>
            <person name="Abt B."/>
            <person name="Goker M."/>
            <person name="Detter J.C."/>
            <person name="Woyke T."/>
            <person name="Bristow J."/>
            <person name="Eisen J.A."/>
            <person name="Markowitz V."/>
            <person name="Hugenholtz P."/>
            <person name="Klenk H.P."/>
            <person name="Kyrpides N.C."/>
        </authorList>
    </citation>
    <scope>NUCLEOTIDE SEQUENCE [LARGE SCALE GENOMIC DNA]</scope>
    <source>
        <strain evidence="5">ATCC 51119 / DSM 12145 / JCM 21818 / LMG 10337 / NBRC 100064 / NCIMB 13643</strain>
    </source>
</reference>
<dbReference type="PANTHER" id="PTHR30273:SF2">
    <property type="entry name" value="PROTEIN FECR"/>
    <property type="match status" value="1"/>
</dbReference>
<protein>
    <submittedName>
        <fullName evidence="4">Anti-FecI sigma factor, FecR</fullName>
    </submittedName>
</protein>
<dbReference type="Pfam" id="PF16344">
    <property type="entry name" value="FecR_C"/>
    <property type="match status" value="1"/>
</dbReference>